<gene>
    <name evidence="3" type="ORF">SAMN05421852_106140</name>
</gene>
<proteinExistence type="predicted"/>
<protein>
    <submittedName>
        <fullName evidence="3">Broad specificity phosphatase PhoE</fullName>
    </submittedName>
</protein>
<keyword evidence="2" id="KW-0812">Transmembrane</keyword>
<dbReference type="STRING" id="46223.SAMN05421852_106140"/>
<dbReference type="InterPro" id="IPR013078">
    <property type="entry name" value="His_Pase_superF_clade-1"/>
</dbReference>
<reference evidence="3 4" key="1">
    <citation type="submission" date="2016-10" db="EMBL/GenBank/DDBJ databases">
        <authorList>
            <person name="de Groot N.N."/>
        </authorList>
    </citation>
    <scope>NUCLEOTIDE SEQUENCE [LARGE SCALE GENOMIC DNA]</scope>
    <source>
        <strain evidence="3 4">DSM 44778</strain>
    </source>
</reference>
<keyword evidence="4" id="KW-1185">Reference proteome</keyword>
<dbReference type="AlphaFoldDB" id="A0A1I3PW35"/>
<evidence type="ECO:0000313" key="3">
    <source>
        <dbReference type="EMBL" id="SFJ25615.1"/>
    </source>
</evidence>
<dbReference type="PANTHER" id="PTHR46192">
    <property type="entry name" value="BROAD-RANGE ACID PHOSPHATASE DET1"/>
    <property type="match status" value="1"/>
</dbReference>
<feature type="binding site" evidence="1">
    <location>
        <position position="62"/>
    </location>
    <ligand>
        <name>substrate</name>
    </ligand>
</feature>
<dbReference type="Proteomes" id="UP000199545">
    <property type="component" value="Unassembled WGS sequence"/>
</dbReference>
<dbReference type="CDD" id="cd07067">
    <property type="entry name" value="HP_PGM_like"/>
    <property type="match status" value="1"/>
</dbReference>
<evidence type="ECO:0000313" key="4">
    <source>
        <dbReference type="Proteomes" id="UP000199545"/>
    </source>
</evidence>
<accession>A0A1I3PW35</accession>
<dbReference type="PROSITE" id="PS00175">
    <property type="entry name" value="PG_MUTASE"/>
    <property type="match status" value="1"/>
</dbReference>
<sequence length="208" mass="24487">MNIYLIRHGESEHNVDRFRMAHTHDSKHNLTELGRKQAQVTAQFIKDHVKGSMILYSSPYLRTMETAKAIHALLPEGTPFYENPLLREWELGNLYDFNHRTPQAKKEFKAAGRFYYRYPNGESLADVYLRSSMFMHTVVQRLERQQRYENLIVVTHGAFIQMLLAFIMNWPVEKLESFKPVENAAVIRIQEADGEYCYEKIFVPEVDQ</sequence>
<dbReference type="Pfam" id="PF00300">
    <property type="entry name" value="His_Phos_1"/>
    <property type="match status" value="1"/>
</dbReference>
<dbReference type="PIRSF" id="PIRSF000709">
    <property type="entry name" value="6PFK_2-Ptase"/>
    <property type="match status" value="1"/>
</dbReference>
<name>A0A1I3PW35_9BACL</name>
<dbReference type="EMBL" id="FORR01000006">
    <property type="protein sequence ID" value="SFJ25615.1"/>
    <property type="molecule type" value="Genomic_DNA"/>
</dbReference>
<evidence type="ECO:0000256" key="2">
    <source>
        <dbReference type="SAM" id="Phobius"/>
    </source>
</evidence>
<dbReference type="InterPro" id="IPR029033">
    <property type="entry name" value="His_PPase_superfam"/>
</dbReference>
<dbReference type="Gene3D" id="3.40.50.1240">
    <property type="entry name" value="Phosphoglycerate mutase-like"/>
    <property type="match status" value="1"/>
</dbReference>
<dbReference type="SUPFAM" id="SSF53254">
    <property type="entry name" value="Phosphoglycerate mutase-like"/>
    <property type="match status" value="1"/>
</dbReference>
<evidence type="ECO:0000256" key="1">
    <source>
        <dbReference type="PIRSR" id="PIRSR613078-2"/>
    </source>
</evidence>
<dbReference type="SMART" id="SM00855">
    <property type="entry name" value="PGAM"/>
    <property type="match status" value="1"/>
</dbReference>
<feature type="transmembrane region" description="Helical" evidence="2">
    <location>
        <begin position="151"/>
        <end position="172"/>
    </location>
</feature>
<keyword evidence="2" id="KW-0472">Membrane</keyword>
<dbReference type="InterPro" id="IPR001345">
    <property type="entry name" value="PG/BPGM_mutase_AS"/>
</dbReference>
<organism evidence="3 4">
    <name type="scientific">Thermoflavimicrobium dichotomicum</name>
    <dbReference type="NCBI Taxonomy" id="46223"/>
    <lineage>
        <taxon>Bacteria</taxon>
        <taxon>Bacillati</taxon>
        <taxon>Bacillota</taxon>
        <taxon>Bacilli</taxon>
        <taxon>Bacillales</taxon>
        <taxon>Thermoactinomycetaceae</taxon>
        <taxon>Thermoflavimicrobium</taxon>
    </lineage>
</organism>
<keyword evidence="2" id="KW-1133">Transmembrane helix</keyword>
<dbReference type="InterPro" id="IPR052765">
    <property type="entry name" value="PGM-Related"/>
</dbReference>
<dbReference type="RefSeq" id="WP_175482368.1">
    <property type="nucleotide sequence ID" value="NZ_FORR01000006.1"/>
</dbReference>
<dbReference type="GO" id="GO:0003824">
    <property type="term" value="F:catalytic activity"/>
    <property type="evidence" value="ECO:0007669"/>
    <property type="project" value="InterPro"/>
</dbReference>
<feature type="binding site" evidence="1">
    <location>
        <begin position="7"/>
        <end position="14"/>
    </location>
    <ligand>
        <name>substrate</name>
    </ligand>
</feature>